<evidence type="ECO:0000256" key="1">
    <source>
        <dbReference type="SAM" id="MobiDB-lite"/>
    </source>
</evidence>
<reference evidence="2" key="1">
    <citation type="submission" date="2021-01" db="EMBL/GenBank/DDBJ databases">
        <authorList>
            <person name="Kaushik A."/>
        </authorList>
    </citation>
    <scope>NUCLEOTIDE SEQUENCE</scope>
    <source>
        <strain evidence="2">AG6-10EEA</strain>
    </source>
</reference>
<feature type="region of interest" description="Disordered" evidence="1">
    <location>
        <begin position="1"/>
        <end position="44"/>
    </location>
</feature>
<sequence>WGLWGPRNLAAGNFTLMPPLSEKKRKRVESIKKAQEGGRKKQARLLNEQLLREGTGTLVQNQNENVVVGADQHDQPLPESPPENRPDVPPNVPPPGSGTVPEAEIDPKPTETPNETTESAYNRPPTTKEAQYARKQVDAATRSPC</sequence>
<name>A0A8H2XTX8_9AGAM</name>
<comment type="caution">
    <text evidence="2">The sequence shown here is derived from an EMBL/GenBank/DDBJ whole genome shotgun (WGS) entry which is preliminary data.</text>
</comment>
<evidence type="ECO:0000313" key="3">
    <source>
        <dbReference type="Proteomes" id="UP000663853"/>
    </source>
</evidence>
<protein>
    <submittedName>
        <fullName evidence="2">Uncharacterized protein</fullName>
    </submittedName>
</protein>
<dbReference type="AlphaFoldDB" id="A0A8H2XTX8"/>
<evidence type="ECO:0000313" key="2">
    <source>
        <dbReference type="EMBL" id="CAE6435217.1"/>
    </source>
</evidence>
<dbReference type="Proteomes" id="UP000663853">
    <property type="component" value="Unassembled WGS sequence"/>
</dbReference>
<accession>A0A8H2XTX8</accession>
<feature type="compositionally biased region" description="Basic and acidic residues" evidence="1">
    <location>
        <begin position="28"/>
        <end position="39"/>
    </location>
</feature>
<dbReference type="EMBL" id="CAJMXA010000550">
    <property type="protein sequence ID" value="CAE6435217.1"/>
    <property type="molecule type" value="Genomic_DNA"/>
</dbReference>
<feature type="compositionally biased region" description="Pro residues" evidence="1">
    <location>
        <begin position="87"/>
        <end position="96"/>
    </location>
</feature>
<gene>
    <name evidence="2" type="ORF">RDB_LOCUS29288</name>
</gene>
<proteinExistence type="predicted"/>
<feature type="non-terminal residue" evidence="2">
    <location>
        <position position="1"/>
    </location>
</feature>
<feature type="compositionally biased region" description="Basic and acidic residues" evidence="1">
    <location>
        <begin position="71"/>
        <end position="86"/>
    </location>
</feature>
<organism evidence="2 3">
    <name type="scientific">Rhizoctonia solani</name>
    <dbReference type="NCBI Taxonomy" id="456999"/>
    <lineage>
        <taxon>Eukaryota</taxon>
        <taxon>Fungi</taxon>
        <taxon>Dikarya</taxon>
        <taxon>Basidiomycota</taxon>
        <taxon>Agaricomycotina</taxon>
        <taxon>Agaricomycetes</taxon>
        <taxon>Cantharellales</taxon>
        <taxon>Ceratobasidiaceae</taxon>
        <taxon>Rhizoctonia</taxon>
    </lineage>
</organism>
<feature type="region of interest" description="Disordered" evidence="1">
    <location>
        <begin position="64"/>
        <end position="145"/>
    </location>
</feature>